<dbReference type="RefSeq" id="WP_380624272.1">
    <property type="nucleotide sequence ID" value="NZ_JBHSDK010000028.1"/>
</dbReference>
<keyword evidence="2" id="KW-1185">Reference proteome</keyword>
<dbReference type="Proteomes" id="UP001595823">
    <property type="component" value="Unassembled WGS sequence"/>
</dbReference>
<gene>
    <name evidence="1" type="ORF">ACFPET_19390</name>
</gene>
<sequence length="55" mass="6262">MIAYMPPETVDMGTVFHYDDTFQARLDTDSATVYLFVPSWLDKPLEERPPAAVVN</sequence>
<comment type="caution">
    <text evidence="1">The sequence shown here is derived from an EMBL/GenBank/DDBJ whole genome shotgun (WGS) entry which is preliminary data.</text>
</comment>
<organism evidence="1 2">
    <name type="scientific">Salininema proteolyticum</name>
    <dbReference type="NCBI Taxonomy" id="1607685"/>
    <lineage>
        <taxon>Bacteria</taxon>
        <taxon>Bacillati</taxon>
        <taxon>Actinomycetota</taxon>
        <taxon>Actinomycetes</taxon>
        <taxon>Glycomycetales</taxon>
        <taxon>Glycomycetaceae</taxon>
        <taxon>Salininema</taxon>
    </lineage>
</organism>
<accession>A0ABV8U2P6</accession>
<evidence type="ECO:0000313" key="1">
    <source>
        <dbReference type="EMBL" id="MFC4337366.1"/>
    </source>
</evidence>
<reference evidence="2" key="1">
    <citation type="journal article" date="2019" name="Int. J. Syst. Evol. Microbiol.">
        <title>The Global Catalogue of Microorganisms (GCM) 10K type strain sequencing project: providing services to taxonomists for standard genome sequencing and annotation.</title>
        <authorList>
            <consortium name="The Broad Institute Genomics Platform"/>
            <consortium name="The Broad Institute Genome Sequencing Center for Infectious Disease"/>
            <person name="Wu L."/>
            <person name="Ma J."/>
        </authorList>
    </citation>
    <scope>NUCLEOTIDE SEQUENCE [LARGE SCALE GENOMIC DNA]</scope>
    <source>
        <strain evidence="2">IBRC-M 10908</strain>
    </source>
</reference>
<protein>
    <submittedName>
        <fullName evidence="1">Uncharacterized protein</fullName>
    </submittedName>
</protein>
<dbReference type="EMBL" id="JBHSDK010000028">
    <property type="protein sequence ID" value="MFC4337366.1"/>
    <property type="molecule type" value="Genomic_DNA"/>
</dbReference>
<proteinExistence type="predicted"/>
<evidence type="ECO:0000313" key="2">
    <source>
        <dbReference type="Proteomes" id="UP001595823"/>
    </source>
</evidence>
<name>A0ABV8U2P6_9ACTN</name>